<proteinExistence type="predicted"/>
<organism evidence="1 2">
    <name type="scientific">Circinella minor</name>
    <dbReference type="NCBI Taxonomy" id="1195481"/>
    <lineage>
        <taxon>Eukaryota</taxon>
        <taxon>Fungi</taxon>
        <taxon>Fungi incertae sedis</taxon>
        <taxon>Mucoromycota</taxon>
        <taxon>Mucoromycotina</taxon>
        <taxon>Mucoromycetes</taxon>
        <taxon>Mucorales</taxon>
        <taxon>Lichtheimiaceae</taxon>
        <taxon>Circinella</taxon>
    </lineage>
</organism>
<dbReference type="EMBL" id="JAEPRB010000006">
    <property type="protein sequence ID" value="KAG2227606.1"/>
    <property type="molecule type" value="Genomic_DNA"/>
</dbReference>
<name>A0A8H7SEF9_9FUNG</name>
<protein>
    <submittedName>
        <fullName evidence="1">Uncharacterized protein</fullName>
    </submittedName>
</protein>
<keyword evidence="2" id="KW-1185">Reference proteome</keyword>
<comment type="caution">
    <text evidence="1">The sequence shown here is derived from an EMBL/GenBank/DDBJ whole genome shotgun (WGS) entry which is preliminary data.</text>
</comment>
<dbReference type="PANTHER" id="PTHR34204:SF2">
    <property type="entry name" value="RNA-BINDING ASCH DOMAIN PROTEIN"/>
    <property type="match status" value="1"/>
</dbReference>
<sequence length="299" mass="35131">MEEEKVAFWLSELLQKKQEEESWRDLCTALLMTHEEYVDTLTMTTTMTNDDNNSNYNEQLDEIRNQISMTDPSTMGPIDRPFYLGIARTITYCFEHNKLPPNLVSNPINLLAVTNKERLNMMEEKLNTIEHSKDGLEEFLFNILTREDWRIFLHIRTTTGGNVFNAMPPSLSECIEAFTRIYEKPNAKPRRHGQPYQLSVGAKALSKHWHRDREELFWGICTGTEKKKNEHANQILIKILNDPVWINLHSLPHDRIVYEIRQSQGYGVRWTMDEKGASWYFRGFLEPQMEDGHASKWVH</sequence>
<dbReference type="AlphaFoldDB" id="A0A8H7SEF9"/>
<dbReference type="Proteomes" id="UP000646827">
    <property type="component" value="Unassembled WGS sequence"/>
</dbReference>
<gene>
    <name evidence="1" type="ORF">INT45_002291</name>
</gene>
<evidence type="ECO:0000313" key="2">
    <source>
        <dbReference type="Proteomes" id="UP000646827"/>
    </source>
</evidence>
<accession>A0A8H7SEF9</accession>
<dbReference type="OrthoDB" id="112749at2759"/>
<evidence type="ECO:0000313" key="1">
    <source>
        <dbReference type="EMBL" id="KAG2227606.1"/>
    </source>
</evidence>
<reference evidence="1 2" key="1">
    <citation type="submission" date="2020-12" db="EMBL/GenBank/DDBJ databases">
        <title>Metabolic potential, ecology and presence of endohyphal bacteria is reflected in genomic diversity of Mucoromycotina.</title>
        <authorList>
            <person name="Muszewska A."/>
            <person name="Okrasinska A."/>
            <person name="Steczkiewicz K."/>
            <person name="Drgas O."/>
            <person name="Orlowska M."/>
            <person name="Perlinska-Lenart U."/>
            <person name="Aleksandrzak-Piekarczyk T."/>
            <person name="Szatraj K."/>
            <person name="Zielenkiewicz U."/>
            <person name="Pilsyk S."/>
            <person name="Malc E."/>
            <person name="Mieczkowski P."/>
            <person name="Kruszewska J.S."/>
            <person name="Biernat P."/>
            <person name="Pawlowska J."/>
        </authorList>
    </citation>
    <scope>NUCLEOTIDE SEQUENCE [LARGE SCALE GENOMIC DNA]</scope>
    <source>
        <strain evidence="1 2">CBS 142.35</strain>
    </source>
</reference>
<dbReference type="PANTHER" id="PTHR34204">
    <property type="entry name" value="RNA-BINDING ASCH DOMAIN PROTEIN"/>
    <property type="match status" value="1"/>
</dbReference>